<proteinExistence type="predicted"/>
<evidence type="ECO:0000256" key="1">
    <source>
        <dbReference type="SAM" id="MobiDB-lite"/>
    </source>
</evidence>
<name>A0A498HQL4_MALDO</name>
<reference evidence="2 3" key="1">
    <citation type="submission" date="2018-10" db="EMBL/GenBank/DDBJ databases">
        <title>A high-quality apple genome assembly.</title>
        <authorList>
            <person name="Hu J."/>
        </authorList>
    </citation>
    <scope>NUCLEOTIDE SEQUENCE [LARGE SCALE GENOMIC DNA]</scope>
    <source>
        <strain evidence="3">cv. HFTH1</strain>
        <tissue evidence="2">Young leaf</tissue>
    </source>
</reference>
<organism evidence="2 3">
    <name type="scientific">Malus domestica</name>
    <name type="common">Apple</name>
    <name type="synonym">Pyrus malus</name>
    <dbReference type="NCBI Taxonomy" id="3750"/>
    <lineage>
        <taxon>Eukaryota</taxon>
        <taxon>Viridiplantae</taxon>
        <taxon>Streptophyta</taxon>
        <taxon>Embryophyta</taxon>
        <taxon>Tracheophyta</taxon>
        <taxon>Spermatophyta</taxon>
        <taxon>Magnoliopsida</taxon>
        <taxon>eudicotyledons</taxon>
        <taxon>Gunneridae</taxon>
        <taxon>Pentapetalae</taxon>
        <taxon>rosids</taxon>
        <taxon>fabids</taxon>
        <taxon>Rosales</taxon>
        <taxon>Rosaceae</taxon>
        <taxon>Amygdaloideae</taxon>
        <taxon>Maleae</taxon>
        <taxon>Malus</taxon>
    </lineage>
</organism>
<feature type="region of interest" description="Disordered" evidence="1">
    <location>
        <begin position="18"/>
        <end position="68"/>
    </location>
</feature>
<dbReference type="EMBL" id="RDQH01000341">
    <property type="protein sequence ID" value="RXH73139.1"/>
    <property type="molecule type" value="Genomic_DNA"/>
</dbReference>
<feature type="compositionally biased region" description="Basic and acidic residues" evidence="1">
    <location>
        <begin position="36"/>
        <end position="68"/>
    </location>
</feature>
<comment type="caution">
    <text evidence="2">The sequence shown here is derived from an EMBL/GenBank/DDBJ whole genome shotgun (WGS) entry which is preliminary data.</text>
</comment>
<sequence>MSKHNFLLMIDAWARRANPEDGEDKCVASEAGCASGERREGDRATTEEGDTEPDRLERDGSYEFGRRKNDGKAGPFHFLLKASLPLPSRRPCENDGLSSILSSSRRRLPSLALSFFLPKECWIDFSSSNQGLVSGLRGGSKMGMVLRERGMAETEVMELGVGIPKIKGCCQWVLISAMSMIGIHVAAEIQSCFAFFLKCFIKEEDEFLCLGMSFLPKERAVAKLLIVIRMENTVYNLGSAFDSTLISNMNIGYNPALCNPEAKITPFQSELHRYYHFSADFDSTLQKGTGTLFGTELEVTMWWKIWVHNYKERKRGWVQSFSLSISFLSQFASLVVGVRLPPQGLIILGLNSKVRDVRVGCRGFRGGRGWGAPVNCGAAQLFLYKMSFIPALIHLNPTAATTTLSKSDGSGCSICVNLPVQLDSAMFSK</sequence>
<evidence type="ECO:0000313" key="2">
    <source>
        <dbReference type="EMBL" id="RXH73139.1"/>
    </source>
</evidence>
<dbReference type="Proteomes" id="UP000290289">
    <property type="component" value="Chromosome 15"/>
</dbReference>
<protein>
    <submittedName>
        <fullName evidence="2">Uncharacterized protein</fullName>
    </submittedName>
</protein>
<dbReference type="AlphaFoldDB" id="A0A498HQL4"/>
<accession>A0A498HQL4</accession>
<gene>
    <name evidence="2" type="ORF">DVH24_012823</name>
</gene>
<evidence type="ECO:0000313" key="3">
    <source>
        <dbReference type="Proteomes" id="UP000290289"/>
    </source>
</evidence>
<keyword evidence="3" id="KW-1185">Reference proteome</keyword>
<feature type="compositionally biased region" description="Basic and acidic residues" evidence="1">
    <location>
        <begin position="18"/>
        <end position="27"/>
    </location>
</feature>